<proteinExistence type="predicted"/>
<name>A0A077LYD0_9MICO</name>
<evidence type="ECO:0000313" key="2">
    <source>
        <dbReference type="EMBL" id="CCH76955.1"/>
    </source>
</evidence>
<dbReference type="Proteomes" id="UP000035721">
    <property type="component" value="Unassembled WGS sequence"/>
</dbReference>
<dbReference type="AlphaFoldDB" id="A0A077LYD0"/>
<dbReference type="EMBL" id="CAJB01000064">
    <property type="protein sequence ID" value="CCH76955.1"/>
    <property type="molecule type" value="Genomic_DNA"/>
</dbReference>
<feature type="region of interest" description="Disordered" evidence="1">
    <location>
        <begin position="1"/>
        <end position="233"/>
    </location>
</feature>
<gene>
    <name evidence="2" type="ORF">BN12_1560015</name>
</gene>
<feature type="compositionally biased region" description="Low complexity" evidence="1">
    <location>
        <begin position="79"/>
        <end position="88"/>
    </location>
</feature>
<reference evidence="2 3" key="1">
    <citation type="journal article" date="2013" name="ISME J.">
        <title>A metabolic model for members of the genus Tetrasphaera involved in enhanced biological phosphorus removal.</title>
        <authorList>
            <person name="Kristiansen R."/>
            <person name="Nguyen H.T.T."/>
            <person name="Saunders A.M."/>
            <person name="Nielsen J.L."/>
            <person name="Wimmer R."/>
            <person name="Le V.Q."/>
            <person name="McIlroy S.J."/>
            <person name="Petrovski S."/>
            <person name="Seviour R.J."/>
            <person name="Calteau A."/>
            <person name="Nielsen K.L."/>
            <person name="Nielsen P.H."/>
        </authorList>
    </citation>
    <scope>NUCLEOTIDE SEQUENCE [LARGE SCALE GENOMIC DNA]</scope>
    <source>
        <strain evidence="2 3">T1-X7</strain>
    </source>
</reference>
<evidence type="ECO:0000256" key="1">
    <source>
        <dbReference type="SAM" id="MobiDB-lite"/>
    </source>
</evidence>
<sequence>MLPPPEQPHRESRYPATAAAAPHTSTRPAPPRVEVPSDRRSSTHYLYPTGPTTSRGTQRPPQRHPIPPPDRPLRESRYPATIAAAPIRRIARDTSTDPPLHESRYPATAAAAPITSTRADPPRVEVSTDHRSGTPYLHPTGPTASRGTLRPSQRHPHVESPEIPPPVRILPRVEVSSDHRSGTPYLQPGGPISVEVSSDHRSGTYYLHPSGPTASRGIDRPGSRRRDGPFWSA</sequence>
<feature type="compositionally biased region" description="Basic and acidic residues" evidence="1">
    <location>
        <begin position="90"/>
        <end position="104"/>
    </location>
</feature>
<keyword evidence="3" id="KW-1185">Reference proteome</keyword>
<feature type="compositionally biased region" description="Basic and acidic residues" evidence="1">
    <location>
        <begin position="217"/>
        <end position="233"/>
    </location>
</feature>
<feature type="compositionally biased region" description="Low complexity" evidence="1">
    <location>
        <begin position="14"/>
        <end position="27"/>
    </location>
</feature>
<accession>A0A077LYD0</accession>
<feature type="compositionally biased region" description="Low complexity" evidence="1">
    <location>
        <begin position="107"/>
        <end position="119"/>
    </location>
</feature>
<organism evidence="2 3">
    <name type="scientific">Nostocoides japonicum T1-X7</name>
    <dbReference type="NCBI Taxonomy" id="1194083"/>
    <lineage>
        <taxon>Bacteria</taxon>
        <taxon>Bacillati</taxon>
        <taxon>Actinomycetota</taxon>
        <taxon>Actinomycetes</taxon>
        <taxon>Micrococcales</taxon>
        <taxon>Intrasporangiaceae</taxon>
        <taxon>Nostocoides</taxon>
    </lineage>
</organism>
<evidence type="ECO:0000313" key="3">
    <source>
        <dbReference type="Proteomes" id="UP000035721"/>
    </source>
</evidence>
<comment type="caution">
    <text evidence="2">The sequence shown here is derived from an EMBL/GenBank/DDBJ whole genome shotgun (WGS) entry which is preliminary data.</text>
</comment>
<dbReference type="STRING" id="1194083.BN12_1560015"/>
<feature type="compositionally biased region" description="Basic and acidic residues" evidence="1">
    <location>
        <begin position="120"/>
        <end position="132"/>
    </location>
</feature>
<protein>
    <submittedName>
        <fullName evidence="2">Uncharacterized protein</fullName>
    </submittedName>
</protein>